<accession>A0A4U3MP61</accession>
<name>A0A4U3MP61_9ACTN</name>
<sequence length="462" mass="49647">MNRRTPLRVGGALAVLALTFGSTPGAAAPSPAPDAVLSSPNVKQVANIPKPGPFAAPMAPMTDLVFTGDHAIAGNFEGFVVYDIRTPTAPKLVSQVLCPGAQNDLSVHGDLLFLSTDDPRGDNTCKSTPASPTDPEAWEGIKIFDIEDTSNPRYVGAVRTPCGSHTNTLVPGEGRDKDSVFLYVSSYGPAPTNPTCQPPHNGIAIVKVPVKSPEKAKIAAQPVLFPGGGNPADEGATWFPTSGCHDLAAYPAKDLMAGACMGDGILIDISDRLKPRVIDTERDVENFAFWHSALFNDKGDKVVFTDELGGGMAPTCNKMVGAERGANAVYTIEKRRLVKQSYYKIPREQGPTENCVAHYGSLVPVAGRDVMVQAWYQGGVSVWEFTDPRRPKEIAYFDRPPLSDKQLMLGGAWSAYYYNGYVYATDTQKGLDVLDLTDPGLRSAKDVKLKELNAQTQYARKA</sequence>
<dbReference type="EMBL" id="SZQA01000001">
    <property type="protein sequence ID" value="TKK91361.1"/>
    <property type="molecule type" value="Genomic_DNA"/>
</dbReference>
<dbReference type="RefSeq" id="WP_137245052.1">
    <property type="nucleotide sequence ID" value="NZ_SZQA01000001.1"/>
</dbReference>
<evidence type="ECO:0008006" key="4">
    <source>
        <dbReference type="Google" id="ProtNLM"/>
    </source>
</evidence>
<evidence type="ECO:0000313" key="3">
    <source>
        <dbReference type="Proteomes" id="UP000308705"/>
    </source>
</evidence>
<dbReference type="AlphaFoldDB" id="A0A4U3MP61"/>
<protein>
    <recommendedName>
        <fullName evidence="4">LVIVD repeat-containing protein</fullName>
    </recommendedName>
</protein>
<dbReference type="Pfam" id="PF08309">
    <property type="entry name" value="LVIVD"/>
    <property type="match status" value="1"/>
</dbReference>
<feature type="signal peptide" evidence="1">
    <location>
        <begin position="1"/>
        <end position="27"/>
    </location>
</feature>
<comment type="caution">
    <text evidence="2">The sequence shown here is derived from an EMBL/GenBank/DDBJ whole genome shotgun (WGS) entry which is preliminary data.</text>
</comment>
<feature type="chain" id="PRO_5020714708" description="LVIVD repeat-containing protein" evidence="1">
    <location>
        <begin position="28"/>
        <end position="462"/>
    </location>
</feature>
<dbReference type="SUPFAM" id="SSF75011">
    <property type="entry name" value="3-carboxy-cis,cis-mucoante lactonizing enzyme"/>
    <property type="match status" value="1"/>
</dbReference>
<gene>
    <name evidence="2" type="ORF">FDA94_00720</name>
</gene>
<organism evidence="2 3">
    <name type="scientific">Herbidospora galbida</name>
    <dbReference type="NCBI Taxonomy" id="2575442"/>
    <lineage>
        <taxon>Bacteria</taxon>
        <taxon>Bacillati</taxon>
        <taxon>Actinomycetota</taxon>
        <taxon>Actinomycetes</taxon>
        <taxon>Streptosporangiales</taxon>
        <taxon>Streptosporangiaceae</taxon>
        <taxon>Herbidospora</taxon>
    </lineage>
</organism>
<keyword evidence="1" id="KW-0732">Signal</keyword>
<proteinExistence type="predicted"/>
<dbReference type="Proteomes" id="UP000308705">
    <property type="component" value="Unassembled WGS sequence"/>
</dbReference>
<keyword evidence="3" id="KW-1185">Reference proteome</keyword>
<evidence type="ECO:0000313" key="2">
    <source>
        <dbReference type="EMBL" id="TKK91361.1"/>
    </source>
</evidence>
<reference evidence="2 3" key="1">
    <citation type="submission" date="2019-04" db="EMBL/GenBank/DDBJ databases">
        <title>Herbidospora sp. NEAU-GS14.nov., a novel actinomycete isolated from soil.</title>
        <authorList>
            <person name="Han L."/>
        </authorList>
    </citation>
    <scope>NUCLEOTIDE SEQUENCE [LARGE SCALE GENOMIC DNA]</scope>
    <source>
        <strain evidence="2 3">NEAU-GS14</strain>
    </source>
</reference>
<dbReference type="OrthoDB" id="4300819at2"/>
<evidence type="ECO:0000256" key="1">
    <source>
        <dbReference type="SAM" id="SignalP"/>
    </source>
</evidence>
<dbReference type="InterPro" id="IPR013211">
    <property type="entry name" value="LVIVD"/>
</dbReference>